<reference evidence="4 5" key="1">
    <citation type="submission" date="2024-01" db="EMBL/GenBank/DDBJ databases">
        <title>A draft genome for the cacao thread blight pathogen Marasmiellus scandens.</title>
        <authorList>
            <person name="Baruah I.K."/>
            <person name="Leung J."/>
            <person name="Bukari Y."/>
            <person name="Amoako-Attah I."/>
            <person name="Meinhardt L.W."/>
            <person name="Bailey B.A."/>
            <person name="Cohen S.P."/>
        </authorList>
    </citation>
    <scope>NUCLEOTIDE SEQUENCE [LARGE SCALE GENOMIC DNA]</scope>
    <source>
        <strain evidence="4 5">GH-19</strain>
    </source>
</reference>
<protein>
    <submittedName>
        <fullName evidence="4">Tuberous sclerosis 2-like protein</fullName>
    </submittedName>
</protein>
<dbReference type="PANTHER" id="PTHR10063:SF0">
    <property type="entry name" value="TUBERIN"/>
    <property type="match status" value="1"/>
</dbReference>
<feature type="region of interest" description="Disordered" evidence="2">
    <location>
        <begin position="1565"/>
        <end position="1606"/>
    </location>
</feature>
<dbReference type="InterPro" id="IPR018515">
    <property type="entry name" value="Tuberin-type_domain"/>
</dbReference>
<feature type="compositionally biased region" description="Low complexity" evidence="2">
    <location>
        <begin position="853"/>
        <end position="865"/>
    </location>
</feature>
<dbReference type="PROSITE" id="PS50085">
    <property type="entry name" value="RAPGAP"/>
    <property type="match status" value="1"/>
</dbReference>
<feature type="compositionally biased region" description="Basic and acidic residues" evidence="2">
    <location>
        <begin position="829"/>
        <end position="842"/>
    </location>
</feature>
<feature type="compositionally biased region" description="Basic and acidic residues" evidence="2">
    <location>
        <begin position="1042"/>
        <end position="1059"/>
    </location>
</feature>
<dbReference type="Gene3D" id="3.40.50.11210">
    <property type="entry name" value="Rap/Ran-GAP"/>
    <property type="match status" value="1"/>
</dbReference>
<dbReference type="InterPro" id="IPR000331">
    <property type="entry name" value="Rap/Ran_GAP_dom"/>
</dbReference>
<dbReference type="InterPro" id="IPR027107">
    <property type="entry name" value="Tuberin/Ral-act_asu"/>
</dbReference>
<feature type="domain" description="Rap-GAP" evidence="3">
    <location>
        <begin position="1652"/>
        <end position="1890"/>
    </location>
</feature>
<dbReference type="PANTHER" id="PTHR10063">
    <property type="entry name" value="TUBERIN"/>
    <property type="match status" value="1"/>
</dbReference>
<dbReference type="Proteomes" id="UP001498398">
    <property type="component" value="Unassembled WGS sequence"/>
</dbReference>
<keyword evidence="5" id="KW-1185">Reference proteome</keyword>
<organism evidence="4 5">
    <name type="scientific">Marasmiellus scandens</name>
    <dbReference type="NCBI Taxonomy" id="2682957"/>
    <lineage>
        <taxon>Eukaryota</taxon>
        <taxon>Fungi</taxon>
        <taxon>Dikarya</taxon>
        <taxon>Basidiomycota</taxon>
        <taxon>Agaricomycotina</taxon>
        <taxon>Agaricomycetes</taxon>
        <taxon>Agaricomycetidae</taxon>
        <taxon>Agaricales</taxon>
        <taxon>Marasmiineae</taxon>
        <taxon>Omphalotaceae</taxon>
        <taxon>Marasmiellus</taxon>
    </lineage>
</organism>
<feature type="region of interest" description="Disordered" evidence="2">
    <location>
        <begin position="21"/>
        <end position="43"/>
    </location>
</feature>
<evidence type="ECO:0000256" key="1">
    <source>
        <dbReference type="ARBA" id="ARBA00022468"/>
    </source>
</evidence>
<dbReference type="EMBL" id="JBANRG010000070">
    <property type="protein sequence ID" value="KAK7440051.1"/>
    <property type="molecule type" value="Genomic_DNA"/>
</dbReference>
<name>A0ABR1ISU1_9AGAR</name>
<sequence length="1922" mass="214225">MNSDDSNPRLRPRANTTVTAAFPNFSWRRQQQNQQQQRPSSPPVLTVEELISALSPPAVPSITYARSLATLISTHSPLPRHVLLDPVLSTLCSHERPVSLQAAGFDIVSAYWEKYWETEAAPSLKTSDKLTYFALFLPENQEWNAELWEPKFKALRALTNRGAEVVGIEVSCINLLKAWVTGAFDGLMDAADRTERIERERSIEIMADFLSALVDKPSVVSRISDEVFAGVLHFFADLVDKVIDSPLTSPNSSMMTSPRPSHRRQHSSVSVSSLPSPVIPLPSSIFKQPADIAITHYLSHLNKLLKSLPPSFLESILPLLFRAQASCASPLPRLGTSFPPSSDSSSTHLSIQTSFGAHRSLRVYIRRALSTRLARAYINKEASLGYSHSGAPSHLDLERDLMERAWPKEDMNMGSRGNGWDAARFGRILAKSVKEWVEFCYKCAEQADNDHKEQFYRIRDGTERVLEEVAGILKDVFQELDSREEDSVQLEEEEAAAVGEILYALAGYVMPLRNSDLTPYTLPISHLSYNMSSSSSFLRTLCSLLGREHNTTLIPPLSTTLLRISEHLTDEDTARIPGVMLEKGELYPTSMEWIGNWSRVLGLPTATSKLPTITSSVAVLADEQNLGLLIGHRPLTRQVVMDALESVYESVNDMEKYRKPLADLIYNFLKAHRGEDDAYDTMWKILADEIVLRIGEYQQGALVVNPAASGELGDDDSPTSDDSTLQEERKTDPSVDEFLSFIVSNTEDAGDETELRYLRSHFHVETDEESLETVTMAHPASNSTALNPINPPSPQIPYGSSPSPAMTSLSRLQSHMGDLPQSQSPNLIAKDKDKETQKEGKESGIPSVMSILTSLATGSSSRSTSMHPQHHALSQEEDAIESVTPPFDRPDDAGTARTRVVCAASALVRVFTQLVFEPAVTVDAPFETEKSLSMNKALDVFSHLTRLAVEAKSVKVRLATLMFLMRLRVDRDHMLYFPSENGSDPDGQVKALAGLIGRVADLDTDTNEGGVFHGVENVGDRERDHRDRRHTFIDSSSLDAVSELRKARARMPQERDGRRSSRGRGSSTAGSGQTRSATSRSRSRVAGRMVSGSSTTSAATSGAPSTPNYSASGAFRPARVPLPPTWQIPEKFPFSVTPLDTSSEILATYDPTYEPDSPQLRQIVVLPISEYLSTILSILESEKSWEVLSYVLCHLPVQLANKHLFCGPKSRNLISKILTVLCTGIMEGTLGREIPREYWSAVGLKPRDAQGLAFNTLSVLVSYKRCFDLKQRHYLVEVFHAGLSEQPATIKCCLHALSLSAFELQSSTTRILPSVLEKLSQIMSNPTMAVHILTFLSIIGSYPPLYANFTESDFKTVFGVALQYLQHHNRIVKNPENSWALSQGVRILSYHLVYTWFLALKLPDRPGHVKYITRQLLLANSGEVFEGGSKAEDVDDLTEVCFDWLARYTYASADPRPTNSVLQDILMNPDHPRNSSSATVSSTVPSSSEAAIAEKAWLLGNSVVTIRTLKKLGWIEVLSRRPSGYTKFLGRIENVPLVGVGDPEPDMISPKAALLMDLRVPQPWRPEAEGETIKDPVLSRLESPEEQEDEEDPPRPDPLTGYVWSGTAPSQRRKDVALDPAFFALQLSAYPDRLGPSSVRMRLDPTPLPRFFNTLDRMPVIDTHKVGIMYVAPGQKIETEILRNSHGSPAYTRFLEGIGRLINLRGQIDVYAGGLDPDEDGEYAYAWWDDIGQILYHTATMMPSHPHDEQSTYKKRHIGNDFVRIIWNDSGMPYRFDTLATQFQFVNIVIEPHSVGAIAAFSNNLHENEYFKVTVQRAEGMMDFTPIGEYKLISAENLPLLVRRLSLLADWFALVFSKTERDTARLEVRTNWQERLDAIRRFRKQTVAKMKEHRKEDDQPVEDTRKGGVLSQEAFRDFTSAF</sequence>
<dbReference type="Pfam" id="PF03542">
    <property type="entry name" value="Tuberin"/>
    <property type="match status" value="1"/>
</dbReference>
<evidence type="ECO:0000256" key="2">
    <source>
        <dbReference type="SAM" id="MobiDB-lite"/>
    </source>
</evidence>
<accession>A0ABR1ISU1</accession>
<feature type="region of interest" description="Disordered" evidence="2">
    <location>
        <begin position="707"/>
        <end position="733"/>
    </location>
</feature>
<dbReference type="SUPFAM" id="SSF111347">
    <property type="entry name" value="Rap/Ran-GAP"/>
    <property type="match status" value="1"/>
</dbReference>
<gene>
    <name evidence="4" type="primary">TSC2</name>
    <name evidence="4" type="ORF">VKT23_017302</name>
</gene>
<comment type="caution">
    <text evidence="4">The sequence shown here is derived from an EMBL/GenBank/DDBJ whole genome shotgun (WGS) entry which is preliminary data.</text>
</comment>
<dbReference type="Pfam" id="PF02145">
    <property type="entry name" value="Rap_GAP"/>
    <property type="match status" value="1"/>
</dbReference>
<feature type="compositionally biased region" description="Low complexity" evidence="2">
    <location>
        <begin position="1063"/>
        <end position="1107"/>
    </location>
</feature>
<evidence type="ECO:0000313" key="4">
    <source>
        <dbReference type="EMBL" id="KAK7440051.1"/>
    </source>
</evidence>
<feature type="region of interest" description="Disordered" evidence="2">
    <location>
        <begin position="781"/>
        <end position="891"/>
    </location>
</feature>
<evidence type="ECO:0000313" key="5">
    <source>
        <dbReference type="Proteomes" id="UP001498398"/>
    </source>
</evidence>
<feature type="compositionally biased region" description="Low complexity" evidence="2">
    <location>
        <begin position="28"/>
        <end position="38"/>
    </location>
</feature>
<dbReference type="InterPro" id="IPR035974">
    <property type="entry name" value="Rap/Ran-GAP_sf"/>
</dbReference>
<evidence type="ECO:0000259" key="3">
    <source>
        <dbReference type="PROSITE" id="PS50085"/>
    </source>
</evidence>
<feature type="compositionally biased region" description="Polar residues" evidence="2">
    <location>
        <begin position="798"/>
        <end position="813"/>
    </location>
</feature>
<feature type="region of interest" description="Disordered" evidence="2">
    <location>
        <begin position="1010"/>
        <end position="1112"/>
    </location>
</feature>
<proteinExistence type="predicted"/>
<keyword evidence="1" id="KW-0343">GTPase activation</keyword>